<organism evidence="1 2">
    <name type="scientific">Aquamicrobium soli</name>
    <dbReference type="NCBI Taxonomy" id="1811518"/>
    <lineage>
        <taxon>Bacteria</taxon>
        <taxon>Pseudomonadati</taxon>
        <taxon>Pseudomonadota</taxon>
        <taxon>Alphaproteobacteria</taxon>
        <taxon>Hyphomicrobiales</taxon>
        <taxon>Phyllobacteriaceae</taxon>
        <taxon>Aquamicrobium</taxon>
    </lineage>
</organism>
<dbReference type="Proteomes" id="UP001595583">
    <property type="component" value="Unassembled WGS sequence"/>
</dbReference>
<accession>A0ABV7KDF2</accession>
<evidence type="ECO:0000313" key="2">
    <source>
        <dbReference type="Proteomes" id="UP001595583"/>
    </source>
</evidence>
<gene>
    <name evidence="1" type="ORF">ACFOHJ_18435</name>
</gene>
<name>A0ABV7KDF2_9HYPH</name>
<evidence type="ECO:0000313" key="1">
    <source>
        <dbReference type="EMBL" id="MFC3208205.1"/>
    </source>
</evidence>
<proteinExistence type="predicted"/>
<dbReference type="RefSeq" id="WP_378223170.1">
    <property type="nucleotide sequence ID" value="NZ_JBHRTK010000019.1"/>
</dbReference>
<protein>
    <submittedName>
        <fullName evidence="1">Uncharacterized protein</fullName>
    </submittedName>
</protein>
<comment type="caution">
    <text evidence="1">The sequence shown here is derived from an EMBL/GenBank/DDBJ whole genome shotgun (WGS) entry which is preliminary data.</text>
</comment>
<reference evidence="2" key="1">
    <citation type="journal article" date="2019" name="Int. J. Syst. Evol. Microbiol.">
        <title>The Global Catalogue of Microorganisms (GCM) 10K type strain sequencing project: providing services to taxonomists for standard genome sequencing and annotation.</title>
        <authorList>
            <consortium name="The Broad Institute Genomics Platform"/>
            <consortium name="The Broad Institute Genome Sequencing Center for Infectious Disease"/>
            <person name="Wu L."/>
            <person name="Ma J."/>
        </authorList>
    </citation>
    <scope>NUCLEOTIDE SEQUENCE [LARGE SCALE GENOMIC DNA]</scope>
    <source>
        <strain evidence="2">KCTC 52165</strain>
    </source>
</reference>
<dbReference type="EMBL" id="JBHRTK010000019">
    <property type="protein sequence ID" value="MFC3208205.1"/>
    <property type="molecule type" value="Genomic_DNA"/>
</dbReference>
<keyword evidence="2" id="KW-1185">Reference proteome</keyword>
<sequence length="334" mass="34597">MPSSKARRSATTANIVLSGLLAVDGVNLAVNDRVLVKSQADARQNGIYIAATGLWQRARDFDSNRDVTKGTRVTVTDGETLAGRDYVLTSPNPINVGSSDIVITEARSSDGAGHADAAAASAALAQKWANEEEDTPVVGDLYSAFHWAMKAAEVVVAGIAAIIHGSPVKDAPVDADELALVDSEAAWAGRKLTWAKLKERLVAQLTGTVAGTFLAGDKGVLLAGSTGLKGYTADVAADDGNIAGTTYEPVPLTRNWRKVTNNGAGTFKAPTTAGCYSMTVRVINTASAGAITFTGFTAGFPKGDTLTLSATGVFDVVISKMDSQCTAYIVQVVA</sequence>